<sequence length="321" mass="37625">MNPARGLELEDGSHITYSGAQNRSEDIVTKLAYAEHRKKLYDNLDRQKDTIRSLVRHHLHLGNDAECTVLPQEQWIKGSFNVCIPIRIVSGMVHRNLMLRCCLPYKLAEAQYPGTIDEKLRCEVGTYAFMQQYCPDIRIPYLYGFGFTDRRHYSHESYGPLYLRLFHKFQRRLNHLLHRDMPSCYNLHPSRHYLPTAYMLLEHIGPDVGEMLSNTWPRHFNDLDRRERLFRGVARVMLSLARVPQPRIGSFQFHDDCYVRLTNRPLICSMMIFENGGALRAVERTETYSCTESFASGMISYQDNHFISQRNVDDEEECRQG</sequence>
<protein>
    <submittedName>
        <fullName evidence="1">Aminoglycoside phosphotransferase</fullName>
    </submittedName>
</protein>
<comment type="caution">
    <text evidence="1">The sequence shown here is derived from an EMBL/GenBank/DDBJ whole genome shotgun (WGS) entry which is preliminary data.</text>
</comment>
<dbReference type="GO" id="GO:0016740">
    <property type="term" value="F:transferase activity"/>
    <property type="evidence" value="ECO:0007669"/>
    <property type="project" value="UniProtKB-KW"/>
</dbReference>
<evidence type="ECO:0000313" key="1">
    <source>
        <dbReference type="EMBL" id="KPA38311.1"/>
    </source>
</evidence>
<keyword evidence="2" id="KW-1185">Reference proteome</keyword>
<dbReference type="Proteomes" id="UP000037904">
    <property type="component" value="Unassembled WGS sequence"/>
</dbReference>
<reference evidence="1 2" key="1">
    <citation type="submission" date="2015-04" db="EMBL/GenBank/DDBJ databases">
        <title>The draft genome sequence of Fusarium langsethiae, a T-2/HT-2 mycotoxin producer.</title>
        <authorList>
            <person name="Lysoe E."/>
            <person name="Divon H.H."/>
            <person name="Terzi V."/>
            <person name="Orru L."/>
            <person name="Lamontanara A."/>
            <person name="Kolseth A.-K."/>
            <person name="Frandsen R.J."/>
            <person name="Nielsen K."/>
            <person name="Thrane U."/>
        </authorList>
    </citation>
    <scope>NUCLEOTIDE SEQUENCE [LARGE SCALE GENOMIC DNA]</scope>
    <source>
        <strain evidence="1 2">Fl201059</strain>
    </source>
</reference>
<dbReference type="PANTHER" id="PTHR21310">
    <property type="entry name" value="AMINOGLYCOSIDE PHOSPHOTRANSFERASE-RELATED-RELATED"/>
    <property type="match status" value="1"/>
</dbReference>
<accession>A0A0N0V5R1</accession>
<dbReference type="EMBL" id="JXCE01000292">
    <property type="protein sequence ID" value="KPA38311.1"/>
    <property type="molecule type" value="Genomic_DNA"/>
</dbReference>
<gene>
    <name evidence="1" type="ORF">FLAG1_08846</name>
</gene>
<dbReference type="PANTHER" id="PTHR21310:SF37">
    <property type="entry name" value="AMINOGLYCOSIDE PHOSPHOTRANSFERASE DOMAIN-CONTAINING PROTEIN"/>
    <property type="match status" value="1"/>
</dbReference>
<name>A0A0N0V5R1_FUSLA</name>
<feature type="non-terminal residue" evidence="1">
    <location>
        <position position="321"/>
    </location>
</feature>
<keyword evidence="1" id="KW-0808">Transferase</keyword>
<proteinExistence type="predicted"/>
<organism evidence="1 2">
    <name type="scientific">Fusarium langsethiae</name>
    <dbReference type="NCBI Taxonomy" id="179993"/>
    <lineage>
        <taxon>Eukaryota</taxon>
        <taxon>Fungi</taxon>
        <taxon>Dikarya</taxon>
        <taxon>Ascomycota</taxon>
        <taxon>Pezizomycotina</taxon>
        <taxon>Sordariomycetes</taxon>
        <taxon>Hypocreomycetidae</taxon>
        <taxon>Hypocreales</taxon>
        <taxon>Nectriaceae</taxon>
        <taxon>Fusarium</taxon>
    </lineage>
</organism>
<evidence type="ECO:0000313" key="2">
    <source>
        <dbReference type="Proteomes" id="UP000037904"/>
    </source>
</evidence>
<dbReference type="InterPro" id="IPR051678">
    <property type="entry name" value="AGP_Transferase"/>
</dbReference>
<dbReference type="AlphaFoldDB" id="A0A0N0V5R1"/>